<dbReference type="Proteomes" id="UP000366051">
    <property type="component" value="Chromosome"/>
</dbReference>
<reference evidence="3" key="1">
    <citation type="submission" date="2019-11" db="EMBL/GenBank/DDBJ databases">
        <title>Genome sequence of Heliorestis convoluta strain HH, an alkaliphilic and minimalistic phototrophic bacterium from a soda lake in Egypt.</title>
        <authorList>
            <person name="Dewey E.D."/>
            <person name="Stokes L.M."/>
            <person name="Burchell B.M."/>
            <person name="Shaffer K.N."/>
            <person name="Huntington A.M."/>
            <person name="Baker J.M."/>
            <person name="Nadendla S."/>
            <person name="Giglio M.G."/>
            <person name="Touchman J.W."/>
            <person name="Blankenship R.E."/>
            <person name="Madigan M.T."/>
            <person name="Sattley W.M."/>
        </authorList>
    </citation>
    <scope>NUCLEOTIDE SEQUENCE [LARGE SCALE GENOMIC DNA]</scope>
    <source>
        <strain evidence="3">HH</strain>
    </source>
</reference>
<dbReference type="GO" id="GO:0003678">
    <property type="term" value="F:DNA helicase activity"/>
    <property type="evidence" value="ECO:0007669"/>
    <property type="project" value="InterPro"/>
</dbReference>
<dbReference type="SUPFAM" id="SSF52540">
    <property type="entry name" value="P-loop containing nucleoside triphosphate hydrolases"/>
    <property type="match status" value="1"/>
</dbReference>
<evidence type="ECO:0000259" key="1">
    <source>
        <dbReference type="Pfam" id="PF03796"/>
    </source>
</evidence>
<dbReference type="OrthoDB" id="2078427at2"/>
<dbReference type="InterPro" id="IPR007694">
    <property type="entry name" value="DNA_helicase_DnaB-like_C"/>
</dbReference>
<dbReference type="EC" id="6.3.1.-" evidence="2"/>
<dbReference type="Gene3D" id="3.40.50.300">
    <property type="entry name" value="P-loop containing nucleotide triphosphate hydrolases"/>
    <property type="match status" value="1"/>
</dbReference>
<name>A0A5Q2N507_9FIRM</name>
<keyword evidence="2" id="KW-0436">Ligase</keyword>
<sequence length="419" mass="47822">MLETQLLSKVIDENNFLILQRYNIDVSDFPTLGEVYLFLRDYVKENHQTPDYRTVVARFESFDYVPEVQDSFKYLCSRLKAQTAKRQAFELLQHQAAKKFSELSGDRFIQWLKDETLRIETTTKIFTDLGTNFSVNGEERAQWYQEAKENQTRSYIPTPYPSLTEALGGGFEVGDYILLMAFTNRGKSWLASHIGVAAWENNFGVLHYSPELSKRQQAFRLDTLMGHFDNVKLRRGQLENESQYLSYLEAFKTEMNMAPYLIKTMENLPNGLSLETIEADLQMNPNVKMVIIDGFNLMNHGRGKMRDSMSYTSRKLRQLFGHYGVAGLVVHQTPGSAEKESRKTDDEGTRLVNPPKLTDYSETVAVIQDAATALTFDASEGIGKISIEKAREPNVGTVIELVCNFNIGVIKETEITDLF</sequence>
<dbReference type="GO" id="GO:0016874">
    <property type="term" value="F:ligase activity"/>
    <property type="evidence" value="ECO:0007669"/>
    <property type="project" value="UniProtKB-KW"/>
</dbReference>
<feature type="domain" description="SF4 helicase" evidence="1">
    <location>
        <begin position="157"/>
        <end position="397"/>
    </location>
</feature>
<organism evidence="2 3">
    <name type="scientific">Heliorestis convoluta</name>
    <dbReference type="NCBI Taxonomy" id="356322"/>
    <lineage>
        <taxon>Bacteria</taxon>
        <taxon>Bacillati</taxon>
        <taxon>Bacillota</taxon>
        <taxon>Clostridia</taxon>
        <taxon>Eubacteriales</taxon>
        <taxon>Heliobacteriaceae</taxon>
        <taxon>Heliorestis</taxon>
    </lineage>
</organism>
<dbReference type="GO" id="GO:0006260">
    <property type="term" value="P:DNA replication"/>
    <property type="evidence" value="ECO:0007669"/>
    <property type="project" value="InterPro"/>
</dbReference>
<proteinExistence type="predicted"/>
<dbReference type="InterPro" id="IPR027417">
    <property type="entry name" value="P-loop_NTPase"/>
</dbReference>
<accession>A0A5Q2N507</accession>
<dbReference type="EMBL" id="CP045875">
    <property type="protein sequence ID" value="QGG47665.1"/>
    <property type="molecule type" value="Genomic_DNA"/>
</dbReference>
<keyword evidence="3" id="KW-1185">Reference proteome</keyword>
<gene>
    <name evidence="2" type="ORF">FTV88_1565</name>
</gene>
<dbReference type="KEGG" id="hcv:FTV88_1565"/>
<dbReference type="GO" id="GO:0005524">
    <property type="term" value="F:ATP binding"/>
    <property type="evidence" value="ECO:0007669"/>
    <property type="project" value="InterPro"/>
</dbReference>
<evidence type="ECO:0000313" key="3">
    <source>
        <dbReference type="Proteomes" id="UP000366051"/>
    </source>
</evidence>
<dbReference type="AlphaFoldDB" id="A0A5Q2N507"/>
<dbReference type="Pfam" id="PF03796">
    <property type="entry name" value="DnaB_C"/>
    <property type="match status" value="1"/>
</dbReference>
<protein>
    <submittedName>
        <fullName evidence="2">AAA family ATPase</fullName>
        <ecNumber evidence="2">6.3.1.-</ecNumber>
    </submittedName>
</protein>
<evidence type="ECO:0000313" key="2">
    <source>
        <dbReference type="EMBL" id="QGG47665.1"/>
    </source>
</evidence>
<dbReference type="RefSeq" id="WP_153724999.1">
    <property type="nucleotide sequence ID" value="NZ_CP045875.1"/>
</dbReference>